<reference evidence="1" key="1">
    <citation type="journal article" date="2021" name="Nat. Commun.">
        <title>Genetic determinants of endophytism in the Arabidopsis root mycobiome.</title>
        <authorList>
            <person name="Mesny F."/>
            <person name="Miyauchi S."/>
            <person name="Thiergart T."/>
            <person name="Pickel B."/>
            <person name="Atanasova L."/>
            <person name="Karlsson M."/>
            <person name="Huettel B."/>
            <person name="Barry K.W."/>
            <person name="Haridas S."/>
            <person name="Chen C."/>
            <person name="Bauer D."/>
            <person name="Andreopoulos W."/>
            <person name="Pangilinan J."/>
            <person name="LaButti K."/>
            <person name="Riley R."/>
            <person name="Lipzen A."/>
            <person name="Clum A."/>
            <person name="Drula E."/>
            <person name="Henrissat B."/>
            <person name="Kohler A."/>
            <person name="Grigoriev I.V."/>
            <person name="Martin F.M."/>
            <person name="Hacquard S."/>
        </authorList>
    </citation>
    <scope>NUCLEOTIDE SEQUENCE</scope>
    <source>
        <strain evidence="1">MPI-CAGE-CH-0230</strain>
    </source>
</reference>
<dbReference type="EMBL" id="JAGTJQ010000009">
    <property type="protein sequence ID" value="KAH7024395.1"/>
    <property type="molecule type" value="Genomic_DNA"/>
</dbReference>
<keyword evidence="2" id="KW-1185">Reference proteome</keyword>
<dbReference type="GeneID" id="70192232"/>
<evidence type="ECO:0000313" key="2">
    <source>
        <dbReference type="Proteomes" id="UP000756346"/>
    </source>
</evidence>
<sequence length="1034" mass="115142">MNTVPYTTLRQLEEWSSSLGTAVDNLRQLDALQVLPGNLRDAACIPSVAQTCSQWTTHWDKPIDSTMALAHHQGRHFHVANAFLCRFVTDRARGSRGARATPIAASLKVGFLREGRPLAIPLWPTSFAGRLHGEILQSLTRAEVLVEHFRPEHLDALASALAHARDLQELTVGWCKYKRRGSSTPTTAATTFLADLARRGISWPRLEGLHIRQVGLPVEVLASLVALHSSMLRRMLLGCHITVGHIMALANIPGLCLQDFSIPWGGHPSRIWRFEWPRHQVVRYGVDPHTFTYGWSEAFGDTAEPTPFGPEFADFVEKQTELLGDAYDGNELVIPDDATCMGASEAEAASNAKRAWDDSKAGHVLLDLLTVRPVCHDAQGVVYSVAHLDSGLEVSFVGLALVFLAADVATRHCEEWLPLWLPSPRSSHLSSPPVTHFLLTTMLDDGRVPARLAASLATLAPELLDVVVRDLPVDDLKTLRLVVSDEFHDAVIGRYFFSPGRAVPAGVPSARSDLHCEHASPGMPRPDPRMAGLSYMRQGPWNCAFKGRFQGVVWKYHRTCWLSPCNTLTGLIAVLNASRPWLDDALARLPGLDTIDVQPPPLDRAIRSSKYINQSAEPLHPPGRIFASPACLAREFLCQAFEESRQQSPTAATSPVAIHVRDYRPDGIDDVDQGTGQSLYGTPRAECLRSLTVVRLALDQLMINHLPTVISALAEATGLKKLDVRPRSRDGYKFYCDPTFGVPPPASLLSVPFLEHFLARQELVWPQLESLVLAAIQVRVDAFRHFVTLHAGTLRELYMSSSRPSPATVAHIQALATVPGLRLERFEVKTPEPALTVKERAMLNYLENPRCASNVIGIRLSKIKQTDRVAVSVQKPANSGWRTMDWWKDTEEILLEVRPHLTSYRFSTAKRYERTWRWVRPLPGDMVWYWPVGDDEEPGEPTGEWTFRRAGDSESSAQTGDDPHSIWHDWDEAKGDVAEPRPFSHELSVFMVHRASCTGDVLKEGEMALLPSDARMFDWEDMQHIMGQDWVRGP</sequence>
<evidence type="ECO:0008006" key="3">
    <source>
        <dbReference type="Google" id="ProtNLM"/>
    </source>
</evidence>
<accession>A0A9P8XXH2</accession>
<dbReference type="Proteomes" id="UP000756346">
    <property type="component" value="Unassembled WGS sequence"/>
</dbReference>
<dbReference type="AlphaFoldDB" id="A0A9P8XXH2"/>
<proteinExistence type="predicted"/>
<comment type="caution">
    <text evidence="1">The sequence shown here is derived from an EMBL/GenBank/DDBJ whole genome shotgun (WGS) entry which is preliminary data.</text>
</comment>
<protein>
    <recommendedName>
        <fullName evidence="3">F-box domain-containing protein</fullName>
    </recommendedName>
</protein>
<gene>
    <name evidence="1" type="ORF">B0I36DRAFT_434150</name>
</gene>
<dbReference type="RefSeq" id="XP_046007943.1">
    <property type="nucleotide sequence ID" value="XM_046162686.1"/>
</dbReference>
<evidence type="ECO:0000313" key="1">
    <source>
        <dbReference type="EMBL" id="KAH7024395.1"/>
    </source>
</evidence>
<name>A0A9P8XXH2_9PEZI</name>
<organism evidence="1 2">
    <name type="scientific">Microdochium trichocladiopsis</name>
    <dbReference type="NCBI Taxonomy" id="1682393"/>
    <lineage>
        <taxon>Eukaryota</taxon>
        <taxon>Fungi</taxon>
        <taxon>Dikarya</taxon>
        <taxon>Ascomycota</taxon>
        <taxon>Pezizomycotina</taxon>
        <taxon>Sordariomycetes</taxon>
        <taxon>Xylariomycetidae</taxon>
        <taxon>Xylariales</taxon>
        <taxon>Microdochiaceae</taxon>
        <taxon>Microdochium</taxon>
    </lineage>
</organism>